<dbReference type="Gene3D" id="3.30.420.10">
    <property type="entry name" value="Ribonuclease H-like superfamily/Ribonuclease H"/>
    <property type="match status" value="1"/>
</dbReference>
<dbReference type="InterPro" id="IPR012337">
    <property type="entry name" value="RNaseH-like_sf"/>
</dbReference>
<proteinExistence type="predicted"/>
<dbReference type="GO" id="GO:0003676">
    <property type="term" value="F:nucleic acid binding"/>
    <property type="evidence" value="ECO:0007669"/>
    <property type="project" value="InterPro"/>
</dbReference>
<reference evidence="1" key="1">
    <citation type="submission" date="2020-05" db="EMBL/GenBank/DDBJ databases">
        <authorList>
            <person name="Chiriac C."/>
            <person name="Salcher M."/>
            <person name="Ghai R."/>
            <person name="Kavagutti S V."/>
        </authorList>
    </citation>
    <scope>NUCLEOTIDE SEQUENCE</scope>
</reference>
<organism evidence="1">
    <name type="scientific">uncultured Caudovirales phage</name>
    <dbReference type="NCBI Taxonomy" id="2100421"/>
    <lineage>
        <taxon>Viruses</taxon>
        <taxon>Duplodnaviria</taxon>
        <taxon>Heunggongvirae</taxon>
        <taxon>Uroviricota</taxon>
        <taxon>Caudoviricetes</taxon>
        <taxon>Peduoviridae</taxon>
        <taxon>Maltschvirus</taxon>
        <taxon>Maltschvirus maltsch</taxon>
    </lineage>
</organism>
<dbReference type="EMBL" id="LR798261">
    <property type="protein sequence ID" value="CAB5218655.1"/>
    <property type="molecule type" value="Genomic_DNA"/>
</dbReference>
<name>A0A6J7WPM0_9CAUD</name>
<accession>A0A6J7WPM0</accession>
<dbReference type="SUPFAM" id="SSF53098">
    <property type="entry name" value="Ribonuclease H-like"/>
    <property type="match status" value="1"/>
</dbReference>
<protein>
    <submittedName>
        <fullName evidence="1">Uncharacterized protein</fullName>
    </submittedName>
</protein>
<evidence type="ECO:0000313" key="1">
    <source>
        <dbReference type="EMBL" id="CAB5218655.1"/>
    </source>
</evidence>
<dbReference type="InterPro" id="IPR036397">
    <property type="entry name" value="RNaseH_sf"/>
</dbReference>
<sequence>MKKQYFAILDTETTINDTVADFAIVICDRQGKIYNQCAVLVKNHFSTMQLFHDKNKNDIWGYAGLQKRQADYDTMLENGTRMIASVNAINKWIHQAIGKYDPILTAYNLSFDLAKCKNTEIDLSGFTDKFCLWQASIGNICNTKKFKQFALDNHCFNNPTIKGNMTFKTNAEIVCGFLNNNIITEPHTALEDARDFELPILINIVKKKKWQDKIKAYAWQDFQVKNHFQAK</sequence>
<gene>
    <name evidence="1" type="ORF">UFOVP218_45</name>
</gene>